<dbReference type="Pfam" id="PF07931">
    <property type="entry name" value="CPT"/>
    <property type="match status" value="1"/>
</dbReference>
<accession>A0A1V2XXY5</accession>
<evidence type="ECO:0000313" key="6">
    <source>
        <dbReference type="Proteomes" id="UP000188543"/>
    </source>
</evidence>
<reference evidence="5 6" key="2">
    <citation type="submission" date="2016-08" db="EMBL/GenBank/DDBJ databases">
        <authorList>
            <person name="Seilhamer J.J."/>
        </authorList>
    </citation>
    <scope>NUCLEOTIDE SEQUENCE [LARGE SCALE GENOMIC DNA]</scope>
    <source>
        <strain evidence="5 6">VC14762</strain>
    </source>
</reference>
<reference evidence="4" key="1">
    <citation type="submission" date="2015-02" db="EMBL/GenBank/DDBJ databases">
        <authorList>
            <person name="Patil P.P."/>
            <person name="Midha S."/>
            <person name="Mali S."/>
            <person name="Gautam V."/>
            <person name="Dash L."/>
            <person name="Kumar S."/>
            <person name="Shastri J."/>
            <person name="Singhal L."/>
            <person name="Patil P.B."/>
        </authorList>
    </citation>
    <scope>NUCLEOTIDE SEQUENCE</scope>
    <source>
        <strain evidence="4">BC-19</strain>
    </source>
</reference>
<sequence>MTQIAIVLHGPTSAGKSSLAKALQNSSEAPMFHISLDAFVEMSRRRDMRSDEELNQALRIHHLNLQSTLKRVAASHFGIVLDLVLRDTTAFEECISALAPRRTYVIGVCCPLDVLEERERSRPDRGEGMARSQFGHPAYSRPYSMRLDTSTCSPEEGAQRIRSFLNAQAE</sequence>
<dbReference type="InterPro" id="IPR027417">
    <property type="entry name" value="P-loop_NTPase"/>
</dbReference>
<dbReference type="GO" id="GO:0005524">
    <property type="term" value="F:ATP binding"/>
    <property type="evidence" value="ECO:0007669"/>
    <property type="project" value="InterPro"/>
</dbReference>
<name>A0A1V2XXY5_9BURK</name>
<protein>
    <submittedName>
        <fullName evidence="4">Chloramphenicol phosphotransferase CPT family protein</fullName>
    </submittedName>
</protein>
<comment type="caution">
    <text evidence="5">The sequence shown here is derived from an EMBL/GenBank/DDBJ whole genome shotgun (WGS) entry which is preliminary data.</text>
</comment>
<evidence type="ECO:0000256" key="3">
    <source>
        <dbReference type="SAM" id="MobiDB-lite"/>
    </source>
</evidence>
<reference evidence="4" key="5">
    <citation type="submission" date="2021-09" db="EMBL/GenBank/DDBJ databases">
        <authorList>
            <person name="Saroha T."/>
            <person name="Patil P."/>
            <person name="Gautam D.V."/>
            <person name="Patil D.P.B."/>
        </authorList>
    </citation>
    <scope>NUCLEOTIDE SEQUENCE</scope>
    <source>
        <strain evidence="4">BC-19</strain>
    </source>
</reference>
<dbReference type="Proteomes" id="UP000188543">
    <property type="component" value="Unassembled WGS sequence"/>
</dbReference>
<organism evidence="5 6">
    <name type="scientific">Burkholderia cenocepacia</name>
    <dbReference type="NCBI Taxonomy" id="95486"/>
    <lineage>
        <taxon>Bacteria</taxon>
        <taxon>Pseudomonadati</taxon>
        <taxon>Pseudomonadota</taxon>
        <taxon>Betaproteobacteria</taxon>
        <taxon>Burkholderiales</taxon>
        <taxon>Burkholderiaceae</taxon>
        <taxon>Burkholderia</taxon>
        <taxon>Burkholderia cepacia complex</taxon>
    </lineage>
</organism>
<dbReference type="GO" id="GO:0016740">
    <property type="term" value="F:transferase activity"/>
    <property type="evidence" value="ECO:0007669"/>
    <property type="project" value="InterPro"/>
</dbReference>
<gene>
    <name evidence="5" type="ORF">A8E72_17110</name>
    <name evidence="4" type="ORF">UE95_030220</name>
</gene>
<dbReference type="EMBL" id="MUTJ01000055">
    <property type="protein sequence ID" value="ONU84568.1"/>
    <property type="molecule type" value="Genomic_DNA"/>
</dbReference>
<feature type="active site" evidence="1">
    <location>
        <position position="37"/>
    </location>
</feature>
<evidence type="ECO:0000256" key="1">
    <source>
        <dbReference type="PIRSR" id="PIRSR007531-1"/>
    </source>
</evidence>
<dbReference type="AlphaFoldDB" id="A0A1V2XXY5"/>
<reference evidence="4 7" key="3">
    <citation type="journal article" date="2017" name="Front. Microbiol.">
        <title>Genomics reveals a unique clone of Burkholderia cenocepacia harbouring an actively excising novel genomic island.</title>
        <authorList>
            <person name="Patil P."/>
            <person name="Mali S."/>
            <person name="Midha S."/>
            <person name="Gautam V."/>
            <person name="Dash L."/>
            <person name="Kumar S."/>
            <person name="Shastri J."/>
            <person name="Singhal L."/>
            <person name="Patil P.B."/>
        </authorList>
    </citation>
    <scope>NUCLEOTIDE SEQUENCE [LARGE SCALE GENOMIC DNA]</scope>
    <source>
        <strain evidence="4 7">BC-19</strain>
    </source>
</reference>
<evidence type="ECO:0000313" key="7">
    <source>
        <dbReference type="Proteomes" id="UP000191686"/>
    </source>
</evidence>
<dbReference type="GeneID" id="56563472"/>
<dbReference type="RefSeq" id="WP_012493593.1">
    <property type="nucleotide sequence ID" value="NZ_CADETK010000028.1"/>
</dbReference>
<dbReference type="OrthoDB" id="1493892at2"/>
<dbReference type="EMBL" id="JYMX02000032">
    <property type="protein sequence ID" value="MCW3715569.1"/>
    <property type="molecule type" value="Genomic_DNA"/>
</dbReference>
<feature type="binding site" evidence="2">
    <location>
        <begin position="10"/>
        <end position="17"/>
    </location>
    <ligand>
        <name>ATP</name>
        <dbReference type="ChEBI" id="CHEBI:30616"/>
    </ligand>
</feature>
<dbReference type="Gene3D" id="3.40.50.300">
    <property type="entry name" value="P-loop containing nucleotide triphosphate hydrolases"/>
    <property type="match status" value="1"/>
</dbReference>
<dbReference type="InterPro" id="IPR012853">
    <property type="entry name" value="CPT"/>
</dbReference>
<dbReference type="PIRSF" id="PIRSF007531">
    <property type="entry name" value="CPT"/>
    <property type="match status" value="1"/>
</dbReference>
<reference evidence="4 7" key="4">
    <citation type="journal article" date="2017" name="Front. Microbiol.">
        <title>Genomics Reveals a Unique Clone of Burkholderia cenocepacia Harboring an Actively Excising Novel Genomic Island.</title>
        <authorList>
            <person name="Patil P.P."/>
            <person name="Mali S."/>
            <person name="Midha S."/>
            <person name="Gautam V."/>
            <person name="Dash L."/>
            <person name="Kumar S."/>
            <person name="Shastri J."/>
            <person name="Singhal L."/>
            <person name="Patil P.B."/>
        </authorList>
    </citation>
    <scope>NUCLEOTIDE SEQUENCE [LARGE SCALE GENOMIC DNA]</scope>
    <source>
        <strain evidence="4 7">BC-19</strain>
    </source>
</reference>
<feature type="region of interest" description="Disordered" evidence="3">
    <location>
        <begin position="120"/>
        <end position="156"/>
    </location>
</feature>
<dbReference type="SUPFAM" id="SSF52540">
    <property type="entry name" value="P-loop containing nucleoside triphosphate hydrolases"/>
    <property type="match status" value="1"/>
</dbReference>
<evidence type="ECO:0000313" key="4">
    <source>
        <dbReference type="EMBL" id="MCW3715569.1"/>
    </source>
</evidence>
<evidence type="ECO:0000256" key="2">
    <source>
        <dbReference type="PIRSR" id="PIRSR007531-2"/>
    </source>
</evidence>
<proteinExistence type="predicted"/>
<dbReference type="Proteomes" id="UP000191686">
    <property type="component" value="Unassembled WGS sequence"/>
</dbReference>
<evidence type="ECO:0000313" key="5">
    <source>
        <dbReference type="EMBL" id="ONU84568.1"/>
    </source>
</evidence>